<evidence type="ECO:0000256" key="1">
    <source>
        <dbReference type="ARBA" id="ARBA00022614"/>
    </source>
</evidence>
<dbReference type="Gene3D" id="3.40.50.300">
    <property type="entry name" value="P-loop containing nucleotide triphosphate hydrolases"/>
    <property type="match status" value="1"/>
</dbReference>
<evidence type="ECO:0000259" key="3">
    <source>
        <dbReference type="Pfam" id="PF00931"/>
    </source>
</evidence>
<dbReference type="AlphaFoldDB" id="A0A6I9SY66"/>
<evidence type="ECO:0000256" key="2">
    <source>
        <dbReference type="ARBA" id="ARBA00022821"/>
    </source>
</evidence>
<keyword evidence="1" id="KW-0433">Leucine-rich repeat</keyword>
<dbReference type="InParanoid" id="A0A6I9SY66"/>
<dbReference type="GeneID" id="105157836"/>
<dbReference type="GO" id="GO:0006952">
    <property type="term" value="P:defense response"/>
    <property type="evidence" value="ECO:0007669"/>
    <property type="project" value="UniProtKB-KW"/>
</dbReference>
<keyword evidence="4" id="KW-1185">Reference proteome</keyword>
<dbReference type="KEGG" id="sind:105157836"/>
<dbReference type="InterPro" id="IPR002182">
    <property type="entry name" value="NB-ARC"/>
</dbReference>
<dbReference type="OrthoDB" id="1749650at2759"/>
<sequence length="162" mass="18204">MAGFYEDMVAIYQLCGGSSNLQASSLTTVINELSRETEGVLVEHLYKSLKGRKYLIVLDDVWKTQAWDDVKLLFPDDHNGSRIILTTRLVDVAVYANPSALFHQMQFLNKDASWNLLRQEVFAEECCSSELEEVGVFIARSCRGLPLSILVFAGLLSMAHRT</sequence>
<accession>A0A6I9SY66</accession>
<dbReference type="Proteomes" id="UP000504604">
    <property type="component" value="Linkage group LG3"/>
</dbReference>
<dbReference type="InterPro" id="IPR027417">
    <property type="entry name" value="P-loop_NTPase"/>
</dbReference>
<feature type="domain" description="NB-ARC" evidence="3">
    <location>
        <begin position="30"/>
        <end position="125"/>
    </location>
</feature>
<keyword evidence="2" id="KW-0611">Plant defense</keyword>
<evidence type="ECO:0000313" key="5">
    <source>
        <dbReference type="RefSeq" id="XP_011072635.1"/>
    </source>
</evidence>
<dbReference type="InterPro" id="IPR042197">
    <property type="entry name" value="Apaf_helical"/>
</dbReference>
<reference evidence="5" key="1">
    <citation type="submission" date="2025-08" db="UniProtKB">
        <authorList>
            <consortium name="RefSeq"/>
        </authorList>
    </citation>
    <scope>IDENTIFICATION</scope>
</reference>
<organism evidence="4 5">
    <name type="scientific">Sesamum indicum</name>
    <name type="common">Oriental sesame</name>
    <name type="synonym">Sesamum orientale</name>
    <dbReference type="NCBI Taxonomy" id="4182"/>
    <lineage>
        <taxon>Eukaryota</taxon>
        <taxon>Viridiplantae</taxon>
        <taxon>Streptophyta</taxon>
        <taxon>Embryophyta</taxon>
        <taxon>Tracheophyta</taxon>
        <taxon>Spermatophyta</taxon>
        <taxon>Magnoliopsida</taxon>
        <taxon>eudicotyledons</taxon>
        <taxon>Gunneridae</taxon>
        <taxon>Pentapetalae</taxon>
        <taxon>asterids</taxon>
        <taxon>lamiids</taxon>
        <taxon>Lamiales</taxon>
        <taxon>Pedaliaceae</taxon>
        <taxon>Sesamum</taxon>
    </lineage>
</organism>
<gene>
    <name evidence="5" type="primary">LOC105157836</name>
</gene>
<dbReference type="PRINTS" id="PR00364">
    <property type="entry name" value="DISEASERSIST"/>
</dbReference>
<dbReference type="PANTHER" id="PTHR36766:SF44">
    <property type="entry name" value="NBS-CODING RESISTANCE GENE ANALOG"/>
    <property type="match status" value="1"/>
</dbReference>
<name>A0A6I9SY66_SESIN</name>
<proteinExistence type="predicted"/>
<dbReference type="Pfam" id="PF00931">
    <property type="entry name" value="NB-ARC"/>
    <property type="match status" value="1"/>
</dbReference>
<dbReference type="RefSeq" id="XP_011072635.1">
    <property type="nucleotide sequence ID" value="XM_011074333.1"/>
</dbReference>
<evidence type="ECO:0000313" key="4">
    <source>
        <dbReference type="Proteomes" id="UP000504604"/>
    </source>
</evidence>
<dbReference type="GO" id="GO:0043531">
    <property type="term" value="F:ADP binding"/>
    <property type="evidence" value="ECO:0007669"/>
    <property type="project" value="InterPro"/>
</dbReference>
<dbReference type="SUPFAM" id="SSF52540">
    <property type="entry name" value="P-loop containing nucleoside triphosphate hydrolases"/>
    <property type="match status" value="1"/>
</dbReference>
<protein>
    <submittedName>
        <fullName evidence="5">Late blight resistance protein homolog R1A-3</fullName>
    </submittedName>
</protein>
<dbReference type="Gene3D" id="1.10.8.430">
    <property type="entry name" value="Helical domain of apoptotic protease-activating factors"/>
    <property type="match status" value="1"/>
</dbReference>
<dbReference type="PANTHER" id="PTHR36766">
    <property type="entry name" value="PLANT BROAD-SPECTRUM MILDEW RESISTANCE PROTEIN RPW8"/>
    <property type="match status" value="1"/>
</dbReference>